<dbReference type="Proteomes" id="UP000501602">
    <property type="component" value="Chromosome"/>
</dbReference>
<keyword evidence="1" id="KW-0812">Transmembrane</keyword>
<evidence type="ECO:0000256" key="1">
    <source>
        <dbReference type="SAM" id="Phobius"/>
    </source>
</evidence>
<dbReference type="KEGG" id="fes:HER31_04290"/>
<keyword evidence="1" id="KW-1133">Transmembrane helix</keyword>
<sequence>MGRETVASFIAIIAAFCWSHPLVLTPTSQTGADMGPLGYGLLLLPILTAIAVSASKEHLAILFGSSQVVLVIVISLQLSSGPTFWLHGLGVAAVLGLMQAMEHAAMVTETYSDSSLNQSATNIKYF</sequence>
<dbReference type="RefSeq" id="WP_168659439.1">
    <property type="nucleotide sequence ID" value="NZ_CP051180.1"/>
</dbReference>
<feature type="transmembrane region" description="Helical" evidence="1">
    <location>
        <begin position="59"/>
        <end position="78"/>
    </location>
</feature>
<protein>
    <submittedName>
        <fullName evidence="2">Uncharacterized protein</fullName>
    </submittedName>
</protein>
<proteinExistence type="predicted"/>
<evidence type="ECO:0000313" key="3">
    <source>
        <dbReference type="Proteomes" id="UP000501602"/>
    </source>
</evidence>
<evidence type="ECO:0000313" key="2">
    <source>
        <dbReference type="EMBL" id="QIZ76179.1"/>
    </source>
</evidence>
<organism evidence="2 3">
    <name type="scientific">Ferrimonas lipolytica</name>
    <dbReference type="NCBI Taxonomy" id="2724191"/>
    <lineage>
        <taxon>Bacteria</taxon>
        <taxon>Pseudomonadati</taxon>
        <taxon>Pseudomonadota</taxon>
        <taxon>Gammaproteobacteria</taxon>
        <taxon>Alteromonadales</taxon>
        <taxon>Ferrimonadaceae</taxon>
        <taxon>Ferrimonas</taxon>
    </lineage>
</organism>
<dbReference type="AlphaFoldDB" id="A0A6H1UC04"/>
<name>A0A6H1UC04_9GAMM</name>
<feature type="transmembrane region" description="Helical" evidence="1">
    <location>
        <begin position="35"/>
        <end position="52"/>
    </location>
</feature>
<reference evidence="2 3" key="1">
    <citation type="submission" date="2020-04" db="EMBL/GenBank/DDBJ databases">
        <title>Ferrimonas sp. S7 isolated from sea water.</title>
        <authorList>
            <person name="Bae S.S."/>
            <person name="Baek K."/>
        </authorList>
    </citation>
    <scope>NUCLEOTIDE SEQUENCE [LARGE SCALE GENOMIC DNA]</scope>
    <source>
        <strain evidence="2 3">S7</strain>
    </source>
</reference>
<dbReference type="EMBL" id="CP051180">
    <property type="protein sequence ID" value="QIZ76179.1"/>
    <property type="molecule type" value="Genomic_DNA"/>
</dbReference>
<gene>
    <name evidence="2" type="ORF">HER31_04290</name>
</gene>
<keyword evidence="1" id="KW-0472">Membrane</keyword>
<accession>A0A6H1UC04</accession>
<keyword evidence="3" id="KW-1185">Reference proteome</keyword>